<dbReference type="PANTHER" id="PTHR12320:SF84">
    <property type="entry name" value="PROTEIN PHOSPHATASE"/>
    <property type="match status" value="1"/>
</dbReference>
<name>A0ABR3IXS2_9AGAR</name>
<feature type="compositionally biased region" description="Low complexity" evidence="2">
    <location>
        <begin position="17"/>
        <end position="75"/>
    </location>
</feature>
<protein>
    <recommendedName>
        <fullName evidence="1">Protein phosphatase</fullName>
        <ecNumber evidence="1">3.1.3.16</ecNumber>
    </recommendedName>
</protein>
<comment type="cofactor">
    <cofactor evidence="1">
        <name>Mg(2+)</name>
        <dbReference type="ChEBI" id="CHEBI:18420"/>
    </cofactor>
</comment>
<accession>A0ABR3IXS2</accession>
<keyword evidence="1" id="KW-0378">Hydrolase</keyword>
<dbReference type="Proteomes" id="UP001556367">
    <property type="component" value="Unassembled WGS sequence"/>
</dbReference>
<feature type="region of interest" description="Disordered" evidence="2">
    <location>
        <begin position="562"/>
        <end position="588"/>
    </location>
</feature>
<organism evidence="4 5">
    <name type="scientific">Hohenbuehelia grisea</name>
    <dbReference type="NCBI Taxonomy" id="104357"/>
    <lineage>
        <taxon>Eukaryota</taxon>
        <taxon>Fungi</taxon>
        <taxon>Dikarya</taxon>
        <taxon>Basidiomycota</taxon>
        <taxon>Agaricomycotina</taxon>
        <taxon>Agaricomycetes</taxon>
        <taxon>Agaricomycetidae</taxon>
        <taxon>Agaricales</taxon>
        <taxon>Pleurotineae</taxon>
        <taxon>Pleurotaceae</taxon>
        <taxon>Hohenbuehelia</taxon>
    </lineage>
</organism>
<evidence type="ECO:0000256" key="1">
    <source>
        <dbReference type="RuleBase" id="RU366020"/>
    </source>
</evidence>
<dbReference type="PANTHER" id="PTHR12320">
    <property type="entry name" value="PROTEIN PHOSPHATASE 2C"/>
    <property type="match status" value="1"/>
</dbReference>
<keyword evidence="1" id="KW-0904">Protein phosphatase</keyword>
<dbReference type="Gene3D" id="3.60.40.10">
    <property type="entry name" value="PPM-type phosphatase domain"/>
    <property type="match status" value="1"/>
</dbReference>
<feature type="compositionally biased region" description="Low complexity" evidence="2">
    <location>
        <begin position="634"/>
        <end position="643"/>
    </location>
</feature>
<dbReference type="InterPro" id="IPR036457">
    <property type="entry name" value="PPM-type-like_dom_sf"/>
</dbReference>
<dbReference type="InterPro" id="IPR039123">
    <property type="entry name" value="PPTC7"/>
</dbReference>
<feature type="compositionally biased region" description="Polar residues" evidence="2">
    <location>
        <begin position="566"/>
        <end position="585"/>
    </location>
</feature>
<gene>
    <name evidence="4" type="ORF">HGRIS_010763</name>
</gene>
<comment type="caution">
    <text evidence="4">The sequence shown here is derived from an EMBL/GenBank/DDBJ whole genome shotgun (WGS) entry which is preliminary data.</text>
</comment>
<evidence type="ECO:0000313" key="5">
    <source>
        <dbReference type="Proteomes" id="UP001556367"/>
    </source>
</evidence>
<feature type="region of interest" description="Disordered" evidence="2">
    <location>
        <begin position="616"/>
        <end position="643"/>
    </location>
</feature>
<proteinExistence type="inferred from homology"/>
<keyword evidence="5" id="KW-1185">Reference proteome</keyword>
<evidence type="ECO:0000313" key="4">
    <source>
        <dbReference type="EMBL" id="KAL0948147.1"/>
    </source>
</evidence>
<feature type="domain" description="PPM-type phosphatase" evidence="3">
    <location>
        <begin position="210"/>
        <end position="679"/>
    </location>
</feature>
<reference evidence="5" key="1">
    <citation type="submission" date="2024-06" db="EMBL/GenBank/DDBJ databases">
        <title>Multi-omics analyses provide insights into the biosynthesis of the anticancer antibiotic pleurotin in Hohenbuehelia grisea.</title>
        <authorList>
            <person name="Weaver J.A."/>
            <person name="Alberti F."/>
        </authorList>
    </citation>
    <scope>NUCLEOTIDE SEQUENCE [LARGE SCALE GENOMIC DNA]</scope>
    <source>
        <strain evidence="5">T-177</strain>
    </source>
</reference>
<comment type="catalytic activity">
    <reaction evidence="1">
        <text>O-phospho-L-threonyl-[protein] + H2O = L-threonyl-[protein] + phosphate</text>
        <dbReference type="Rhea" id="RHEA:47004"/>
        <dbReference type="Rhea" id="RHEA-COMP:11060"/>
        <dbReference type="Rhea" id="RHEA-COMP:11605"/>
        <dbReference type="ChEBI" id="CHEBI:15377"/>
        <dbReference type="ChEBI" id="CHEBI:30013"/>
        <dbReference type="ChEBI" id="CHEBI:43474"/>
        <dbReference type="ChEBI" id="CHEBI:61977"/>
        <dbReference type="EC" id="3.1.3.16"/>
    </reaction>
</comment>
<keyword evidence="1" id="KW-0464">Manganese</keyword>
<comment type="similarity">
    <text evidence="1">Belongs to the PP2C family.</text>
</comment>
<dbReference type="SUPFAM" id="SSF81606">
    <property type="entry name" value="PP2C-like"/>
    <property type="match status" value="1"/>
</dbReference>
<dbReference type="SMART" id="SM00332">
    <property type="entry name" value="PP2Cc"/>
    <property type="match status" value="1"/>
</dbReference>
<feature type="region of interest" description="Disordered" evidence="2">
    <location>
        <begin position="1"/>
        <end position="97"/>
    </location>
</feature>
<dbReference type="InterPro" id="IPR001932">
    <property type="entry name" value="PPM-type_phosphatase-like_dom"/>
</dbReference>
<comment type="catalytic activity">
    <reaction evidence="1">
        <text>O-phospho-L-seryl-[protein] + H2O = L-seryl-[protein] + phosphate</text>
        <dbReference type="Rhea" id="RHEA:20629"/>
        <dbReference type="Rhea" id="RHEA-COMP:9863"/>
        <dbReference type="Rhea" id="RHEA-COMP:11604"/>
        <dbReference type="ChEBI" id="CHEBI:15377"/>
        <dbReference type="ChEBI" id="CHEBI:29999"/>
        <dbReference type="ChEBI" id="CHEBI:43474"/>
        <dbReference type="ChEBI" id="CHEBI:83421"/>
        <dbReference type="EC" id="3.1.3.16"/>
    </reaction>
</comment>
<dbReference type="EC" id="3.1.3.16" evidence="1"/>
<sequence length="691" mass="73291">MKSIQKRIYTVLPRAVSSSSSSSSATTQGLPSSLPSSSSTPLARARSNSASSSTSAYSSTSSSRSLYTSTSSSGSPLAFFDSPPPPPPSSRGHPHVLSTSRLPVEAKHQADVPPNPPFSLALTTSLNNSSYAAQSNGTSNAYALFSNSHFKAGSLAAADATGAKGKEKRVAAKRQRPKYQLNVGAYGIPKRCSTGVGGREGHGPHARMIHHHAREDAHLAVQVGEDAYFIRDNAMGVADGVGGWAKARCSDKLSSRSFAVDNSPSALFARRLMHFCSAEMDSIPPSPSLSSAHAALHTGPSLPSASFLPQPCVSPPSWLSTPSPLAPSSINSTPIVNAWPWSDEYDLQHELEEELEELEEGIDVLMILEQAYEKTLKAHVMPAPVPEPPRPKFYTSEAGLPIPSVSFCSSPPKSAPISTSAPDLATTIPLMAGSSTALLAVLDHIPAKKAATVSEPNVDSVVAESESEAVIKIAHVGDCMAMLVRGDDIAWRSEEMWWDFNTPVQLGPSSPAQPATSAQLFTLPVQADDILILASDGLSDNLWDEDVVDEVVRFRKSFLESESDSHTSTTRPSSANQESIGSSKETAADRVLRRRTLAGMLSEALCSRARKVSERRAAKATPIRRRREGSPTIAEEASAAGTAAAVEEDEVPFARRAREAGKVFRGGKNDDISVIVAVISPAADLAQQKQS</sequence>
<comment type="cofactor">
    <cofactor evidence="1">
        <name>Mn(2+)</name>
        <dbReference type="ChEBI" id="CHEBI:29035"/>
    </cofactor>
</comment>
<evidence type="ECO:0000259" key="3">
    <source>
        <dbReference type="PROSITE" id="PS51746"/>
    </source>
</evidence>
<evidence type="ECO:0000256" key="2">
    <source>
        <dbReference type="SAM" id="MobiDB-lite"/>
    </source>
</evidence>
<keyword evidence="1" id="KW-0479">Metal-binding</keyword>
<dbReference type="PROSITE" id="PS51746">
    <property type="entry name" value="PPM_2"/>
    <property type="match status" value="1"/>
</dbReference>
<dbReference type="EMBL" id="JASNQZ010000014">
    <property type="protein sequence ID" value="KAL0948147.1"/>
    <property type="molecule type" value="Genomic_DNA"/>
</dbReference>
<keyword evidence="1" id="KW-0460">Magnesium</keyword>